<evidence type="ECO:0000313" key="3">
    <source>
        <dbReference type="Proteomes" id="UP001280121"/>
    </source>
</evidence>
<protein>
    <recommendedName>
        <fullName evidence="1">HMA domain-containing protein</fullName>
    </recommendedName>
</protein>
<dbReference type="PANTHER" id="PTHR46413:SF1">
    <property type="entry name" value="HEAVY METAL-ASSOCIATED ISOPRENYLATED PLANT PROTEIN 6"/>
    <property type="match status" value="1"/>
</dbReference>
<accession>A0AAD9XV72</accession>
<dbReference type="InterPro" id="IPR006121">
    <property type="entry name" value="HMA_dom"/>
</dbReference>
<dbReference type="PANTHER" id="PTHR46413">
    <property type="entry name" value="HEAVY METAL-ASSOCIATED ISOPRENYLATED PLANT PROTEIN 6"/>
    <property type="match status" value="1"/>
</dbReference>
<comment type="caution">
    <text evidence="2">The sequence shown here is derived from an EMBL/GenBank/DDBJ whole genome shotgun (WGS) entry which is preliminary data.</text>
</comment>
<dbReference type="Gene3D" id="3.30.70.100">
    <property type="match status" value="1"/>
</dbReference>
<feature type="domain" description="HMA" evidence="1">
    <location>
        <begin position="282"/>
        <end position="345"/>
    </location>
</feature>
<dbReference type="GO" id="GO:0046872">
    <property type="term" value="F:metal ion binding"/>
    <property type="evidence" value="ECO:0007669"/>
    <property type="project" value="InterPro"/>
</dbReference>
<gene>
    <name evidence="2" type="ORF">Ddye_004534</name>
</gene>
<reference evidence="2" key="1">
    <citation type="journal article" date="2023" name="Plant J.">
        <title>Genome sequences and population genomics provide insights into the demographic history, inbreeding, and mutation load of two 'living fossil' tree species of Dipteronia.</title>
        <authorList>
            <person name="Feng Y."/>
            <person name="Comes H.P."/>
            <person name="Chen J."/>
            <person name="Zhu S."/>
            <person name="Lu R."/>
            <person name="Zhang X."/>
            <person name="Li P."/>
            <person name="Qiu J."/>
            <person name="Olsen K.M."/>
            <person name="Qiu Y."/>
        </authorList>
    </citation>
    <scope>NUCLEOTIDE SEQUENCE</scope>
    <source>
        <strain evidence="2">KIB01</strain>
    </source>
</reference>
<keyword evidence="3" id="KW-1185">Reference proteome</keyword>
<dbReference type="Proteomes" id="UP001280121">
    <property type="component" value="Unassembled WGS sequence"/>
</dbReference>
<dbReference type="InterPro" id="IPR044594">
    <property type="entry name" value="HIPP01/3/5/6"/>
</dbReference>
<dbReference type="AlphaFoldDB" id="A0AAD9XV72"/>
<evidence type="ECO:0000313" key="2">
    <source>
        <dbReference type="EMBL" id="KAK2665960.1"/>
    </source>
</evidence>
<name>A0AAD9XV72_9ROSI</name>
<proteinExistence type="predicted"/>
<sequence>MVDEVGTGLLSFVIAEEIINSWKHQVERGLLIKLDFKKAYDSVDHGFLDSMMISMGFGQKWRGWMKECISTPLLSILVNGNGERADLWSDIYVEGKPLKEAFPRCFALATKKSGNEPCIKHAADLVKFRLVWWFKHLGRGSKISVEDLLRNIKDLYVDHKKVNRKMIVDWILPYLDSLKFNVDGSSRGKPGLTAKVWAIKKAVELCVSNPNLSNRDISIVSDSKVAVSWVNSSGFGSLEHANTIYDIRSLLNFVEGLKKTKINIDDVGEGDADNNGQQCPLPTVVVLMVWLRSQDSIDKIHKLVRGFKGVKETSMAKQKQQVIVMGTMDSQALVEYLKKKLKRTVEIVPPMNDKESTTDDGFKFNARNFHANIPCLPRKGMG</sequence>
<dbReference type="EMBL" id="JANJYI010000001">
    <property type="protein sequence ID" value="KAK2665960.1"/>
    <property type="molecule type" value="Genomic_DNA"/>
</dbReference>
<organism evidence="2 3">
    <name type="scientific">Dipteronia dyeriana</name>
    <dbReference type="NCBI Taxonomy" id="168575"/>
    <lineage>
        <taxon>Eukaryota</taxon>
        <taxon>Viridiplantae</taxon>
        <taxon>Streptophyta</taxon>
        <taxon>Embryophyta</taxon>
        <taxon>Tracheophyta</taxon>
        <taxon>Spermatophyta</taxon>
        <taxon>Magnoliopsida</taxon>
        <taxon>eudicotyledons</taxon>
        <taxon>Gunneridae</taxon>
        <taxon>Pentapetalae</taxon>
        <taxon>rosids</taxon>
        <taxon>malvids</taxon>
        <taxon>Sapindales</taxon>
        <taxon>Sapindaceae</taxon>
        <taxon>Hippocastanoideae</taxon>
        <taxon>Acereae</taxon>
        <taxon>Dipteronia</taxon>
    </lineage>
</organism>
<evidence type="ECO:0000259" key="1">
    <source>
        <dbReference type="PROSITE" id="PS50846"/>
    </source>
</evidence>
<dbReference type="PROSITE" id="PS50846">
    <property type="entry name" value="HMA_2"/>
    <property type="match status" value="1"/>
</dbReference>